<keyword evidence="3" id="KW-1185">Reference proteome</keyword>
<name>A0A327NJQ5_9BACT</name>
<protein>
    <submittedName>
        <fullName evidence="2">ATP-dependent Clp protease adaptor ClpS</fullName>
    </submittedName>
</protein>
<reference evidence="2 3" key="1">
    <citation type="submission" date="2018-06" db="EMBL/GenBank/DDBJ databases">
        <title>Spirosoma sp. HMF3257 Genome sequencing and assembly.</title>
        <authorList>
            <person name="Kang H."/>
            <person name="Cha I."/>
            <person name="Kim H."/>
            <person name="Kang J."/>
            <person name="Joh K."/>
        </authorList>
    </citation>
    <scope>NUCLEOTIDE SEQUENCE [LARGE SCALE GENOMIC DNA]</scope>
    <source>
        <strain evidence="2 3">HMF3257</strain>
    </source>
</reference>
<dbReference type="Pfam" id="PF02617">
    <property type="entry name" value="ClpS"/>
    <property type="match status" value="1"/>
</dbReference>
<evidence type="ECO:0000259" key="1">
    <source>
        <dbReference type="Pfam" id="PF02617"/>
    </source>
</evidence>
<dbReference type="InterPro" id="IPR003769">
    <property type="entry name" value="ClpS_core"/>
</dbReference>
<dbReference type="RefSeq" id="WP_111341252.1">
    <property type="nucleotide sequence ID" value="NZ_QLII01000001.1"/>
</dbReference>
<keyword evidence="2" id="KW-0378">Hydrolase</keyword>
<proteinExistence type="predicted"/>
<organism evidence="2 3">
    <name type="scientific">Spirosoma telluris</name>
    <dbReference type="NCBI Taxonomy" id="2183553"/>
    <lineage>
        <taxon>Bacteria</taxon>
        <taxon>Pseudomonadati</taxon>
        <taxon>Bacteroidota</taxon>
        <taxon>Cytophagia</taxon>
        <taxon>Cytophagales</taxon>
        <taxon>Cytophagaceae</taxon>
        <taxon>Spirosoma</taxon>
    </lineage>
</organism>
<dbReference type="GO" id="GO:0008233">
    <property type="term" value="F:peptidase activity"/>
    <property type="evidence" value="ECO:0007669"/>
    <property type="project" value="UniProtKB-KW"/>
</dbReference>
<dbReference type="OrthoDB" id="598046at2"/>
<evidence type="ECO:0000313" key="2">
    <source>
        <dbReference type="EMBL" id="RAI74276.1"/>
    </source>
</evidence>
<dbReference type="EMBL" id="QLII01000001">
    <property type="protein sequence ID" value="RAI74276.1"/>
    <property type="molecule type" value="Genomic_DNA"/>
</dbReference>
<gene>
    <name evidence="2" type="ORF">HMF3257_07985</name>
</gene>
<dbReference type="InterPro" id="IPR014719">
    <property type="entry name" value="Ribosomal_bL12_C/ClpS-like"/>
</dbReference>
<sequence length="96" mass="11042">MQPFEENDWSTDVDVLDDVVETDVHNLVVFNDDVNTFDHVIDTLIDVCEHTHEQAEQCTLLIHYKGKCAVKNGSWEELVPMRNEICRRGISAEVLN</sequence>
<dbReference type="AlphaFoldDB" id="A0A327NJQ5"/>
<keyword evidence="2" id="KW-0645">Protease</keyword>
<dbReference type="GO" id="GO:0030163">
    <property type="term" value="P:protein catabolic process"/>
    <property type="evidence" value="ECO:0007669"/>
    <property type="project" value="InterPro"/>
</dbReference>
<evidence type="ECO:0000313" key="3">
    <source>
        <dbReference type="Proteomes" id="UP000249016"/>
    </source>
</evidence>
<dbReference type="SUPFAM" id="SSF54736">
    <property type="entry name" value="ClpS-like"/>
    <property type="match status" value="1"/>
</dbReference>
<comment type="caution">
    <text evidence="2">The sequence shown here is derived from an EMBL/GenBank/DDBJ whole genome shotgun (WGS) entry which is preliminary data.</text>
</comment>
<feature type="domain" description="Adaptor protein ClpS core" evidence="1">
    <location>
        <begin position="23"/>
        <end position="87"/>
    </location>
</feature>
<dbReference type="Proteomes" id="UP000249016">
    <property type="component" value="Unassembled WGS sequence"/>
</dbReference>
<accession>A0A327NJQ5</accession>
<dbReference type="GO" id="GO:0006508">
    <property type="term" value="P:proteolysis"/>
    <property type="evidence" value="ECO:0007669"/>
    <property type="project" value="UniProtKB-KW"/>
</dbReference>
<dbReference type="Gene3D" id="3.30.1390.10">
    <property type="match status" value="1"/>
</dbReference>